<dbReference type="Gene3D" id="1.10.10.10">
    <property type="entry name" value="Winged helix-like DNA-binding domain superfamily/Winged helix DNA-binding domain"/>
    <property type="match status" value="1"/>
</dbReference>
<dbReference type="PROSITE" id="PS50294">
    <property type="entry name" value="WD_REPEATS_REGION"/>
    <property type="match status" value="3"/>
</dbReference>
<reference evidence="7 8" key="1">
    <citation type="submission" date="2020-10" db="EMBL/GenBank/DDBJ databases">
        <title>Sequencing the genomes of 1000 actinobacteria strains.</title>
        <authorList>
            <person name="Klenk H.-P."/>
        </authorList>
    </citation>
    <scope>NUCLEOTIDE SEQUENCE [LARGE SCALE GENOMIC DNA]</scope>
    <source>
        <strain evidence="7 8">DSM 43173</strain>
    </source>
</reference>
<dbReference type="SUPFAM" id="SSF50952">
    <property type="entry name" value="Soluble quinoprotein glucose dehydrogenase"/>
    <property type="match status" value="1"/>
</dbReference>
<keyword evidence="8" id="KW-1185">Reference proteome</keyword>
<evidence type="ECO:0000256" key="4">
    <source>
        <dbReference type="SAM" id="Phobius"/>
    </source>
</evidence>
<evidence type="ECO:0000256" key="1">
    <source>
        <dbReference type="ARBA" id="ARBA00022574"/>
    </source>
</evidence>
<organism evidence="7 8">
    <name type="scientific">Nonomuraea angiospora</name>
    <dbReference type="NCBI Taxonomy" id="46172"/>
    <lineage>
        <taxon>Bacteria</taxon>
        <taxon>Bacillati</taxon>
        <taxon>Actinomycetota</taxon>
        <taxon>Actinomycetes</taxon>
        <taxon>Streptosporangiales</taxon>
        <taxon>Streptosporangiaceae</taxon>
        <taxon>Nonomuraea</taxon>
    </lineage>
</organism>
<dbReference type="InterPro" id="IPR011041">
    <property type="entry name" value="Quinoprot_gluc/sorb_DH_b-prop"/>
</dbReference>
<evidence type="ECO:0000259" key="5">
    <source>
        <dbReference type="Pfam" id="PF00931"/>
    </source>
</evidence>
<evidence type="ECO:0000313" key="7">
    <source>
        <dbReference type="EMBL" id="MBE1582910.1"/>
    </source>
</evidence>
<dbReference type="Pfam" id="PF00400">
    <property type="entry name" value="WD40"/>
    <property type="match status" value="14"/>
</dbReference>
<dbReference type="Pfam" id="PF00931">
    <property type="entry name" value="NB-ARC"/>
    <property type="match status" value="1"/>
</dbReference>
<gene>
    <name evidence="7" type="ORF">H4W80_001168</name>
</gene>
<dbReference type="InterPro" id="IPR041452">
    <property type="entry name" value="APAF1_C"/>
</dbReference>
<dbReference type="Gene3D" id="3.40.50.300">
    <property type="entry name" value="P-loop containing nucleotide triphosphate hydrolases"/>
    <property type="match status" value="1"/>
</dbReference>
<name>A0ABR9LRL8_9ACTN</name>
<dbReference type="SUPFAM" id="SSF50978">
    <property type="entry name" value="WD40 repeat-like"/>
    <property type="match status" value="1"/>
</dbReference>
<evidence type="ECO:0000313" key="8">
    <source>
        <dbReference type="Proteomes" id="UP000633509"/>
    </source>
</evidence>
<feature type="domain" description="APAF-1 helical" evidence="6">
    <location>
        <begin position="435"/>
        <end position="513"/>
    </location>
</feature>
<protein>
    <submittedName>
        <fullName evidence="7">WD40 repeat protein</fullName>
    </submittedName>
</protein>
<dbReference type="PROSITE" id="PS50082">
    <property type="entry name" value="WD_REPEATS_2"/>
    <property type="match status" value="5"/>
</dbReference>
<proteinExistence type="predicted"/>
<evidence type="ECO:0000256" key="3">
    <source>
        <dbReference type="PROSITE-ProRule" id="PRU00221"/>
    </source>
</evidence>
<keyword evidence="4" id="KW-0812">Transmembrane</keyword>
<dbReference type="InterPro" id="IPR002182">
    <property type="entry name" value="NB-ARC"/>
</dbReference>
<dbReference type="SUPFAM" id="SSF52540">
    <property type="entry name" value="P-loop containing nucleoside triphosphate hydrolases"/>
    <property type="match status" value="1"/>
</dbReference>
<comment type="caution">
    <text evidence="7">The sequence shown here is derived from an EMBL/GenBank/DDBJ whole genome shotgun (WGS) entry which is preliminary data.</text>
</comment>
<keyword evidence="1 3" id="KW-0853">WD repeat</keyword>
<feature type="repeat" description="WD" evidence="3">
    <location>
        <begin position="1155"/>
        <end position="1187"/>
    </location>
</feature>
<feature type="transmembrane region" description="Helical" evidence="4">
    <location>
        <begin position="44"/>
        <end position="63"/>
    </location>
</feature>
<feature type="repeat" description="WD" evidence="3">
    <location>
        <begin position="660"/>
        <end position="692"/>
    </location>
</feature>
<keyword evidence="2" id="KW-0677">Repeat</keyword>
<dbReference type="InterPro" id="IPR001680">
    <property type="entry name" value="WD40_rpt"/>
</dbReference>
<feature type="repeat" description="WD" evidence="3">
    <location>
        <begin position="825"/>
        <end position="857"/>
    </location>
</feature>
<feature type="repeat" description="WD" evidence="3">
    <location>
        <begin position="908"/>
        <end position="949"/>
    </location>
</feature>
<dbReference type="PANTHER" id="PTHR22847:SF637">
    <property type="entry name" value="WD REPEAT DOMAIN 5B"/>
    <property type="match status" value="1"/>
</dbReference>
<dbReference type="Pfam" id="PF17908">
    <property type="entry name" value="APAF1_C"/>
    <property type="match status" value="1"/>
</dbReference>
<evidence type="ECO:0000256" key="2">
    <source>
        <dbReference type="ARBA" id="ARBA00022737"/>
    </source>
</evidence>
<dbReference type="InterPro" id="IPR015943">
    <property type="entry name" value="WD40/YVTN_repeat-like_dom_sf"/>
</dbReference>
<dbReference type="SMART" id="SM00320">
    <property type="entry name" value="WD40"/>
    <property type="match status" value="16"/>
</dbReference>
<dbReference type="Proteomes" id="UP000633509">
    <property type="component" value="Unassembled WGS sequence"/>
</dbReference>
<dbReference type="PANTHER" id="PTHR22847">
    <property type="entry name" value="WD40 REPEAT PROTEIN"/>
    <property type="match status" value="1"/>
</dbReference>
<dbReference type="EMBL" id="JADBEK010000001">
    <property type="protein sequence ID" value="MBE1582910.1"/>
    <property type="molecule type" value="Genomic_DNA"/>
</dbReference>
<dbReference type="InterPro" id="IPR027417">
    <property type="entry name" value="P-loop_NTPase"/>
</dbReference>
<dbReference type="Gene3D" id="2.130.10.10">
    <property type="entry name" value="YVTN repeat-like/Quinoprotein amine dehydrogenase"/>
    <property type="match status" value="4"/>
</dbReference>
<dbReference type="Gene3D" id="1.25.40.370">
    <property type="match status" value="1"/>
</dbReference>
<dbReference type="CDD" id="cd00200">
    <property type="entry name" value="WD40"/>
    <property type="match status" value="1"/>
</dbReference>
<keyword evidence="4" id="KW-0472">Membrane</keyword>
<keyword evidence="4" id="KW-1133">Transmembrane helix</keyword>
<dbReference type="InterPro" id="IPR036388">
    <property type="entry name" value="WH-like_DNA-bd_sf"/>
</dbReference>
<dbReference type="RefSeq" id="WP_192784098.1">
    <property type="nucleotide sequence ID" value="NZ_JADBEK010000001.1"/>
</dbReference>
<evidence type="ECO:0000259" key="6">
    <source>
        <dbReference type="Pfam" id="PF17908"/>
    </source>
</evidence>
<sequence length="1239" mass="131021">MARRRTLAPALVTALLVVLGIVIGLPVNVVSDYLPDHVTANRPAWIAGLAGAVVLIVALTLLLPTLSERRARVPSFRVPPRDPEWVNRRELAMIMAALRRGSAPVGLTAGIVGAGGFGKTSLAAEICHRREARRRFKGGIVWVTLGRDRSGAELASLINDVVAHLDGERPEFGDPEQAGHRLVEVLDGRRPVLLVIDDVWSAAQLAPFLPAAAHAQLLVTTRRPSIVRGTTIEVDEMSPQAATRLLTRDLPDVRADLVRDLLRATGRWPLLLAVVNARLRKQRARGADVDRAAEEALQRLRANGPAAFDLTVTDERAQAVRATVDYSLDLLTGEERARFADLGVLPEDTDVPVDAVALLWGCPKPEAERLCEKLHELALLALHWAAGSMAVVTLHDVIRGYLRSAAGSTALVMAGRRLITRARALAPGGWWNLPPGEPYLWDNLAFHLKEAGLRDEVNDLVSDVRWLVPRTARSGPAAAVADLAHASSPPARQIAGMLSGFGHLLTSSSDLLTRLSAVPGRQAPVASYAEQAGVSFLPARRPLPEGDSANLRRLLPGHPKGVAALAIAPDGSWLASGESSGPKSNANYSDAVGVVRLWNSDGDLQAVLDGHPGGVSALAIAPDSTFLVTGDGNGFDVISMEHGVGAARLWTPEGDRIASLDGHHDMVTAIAIAPDSGWLATGDHSPTVRIWSRRGRLLATYDGATFGWISALAISPDGTWLAAGSGSRVTILDPGGIPIAFLDHPSDGEVTTLVISPDGSWLAMGDDRGAVRVLDSRFTALSGAFAFDSRCRCLAISPDSSWLVAGSDAGQIHIQDRNGHVRNAIDGHDAAVTALAIAPDGTWLASGDATGEVRLWQSDGSPRARLSGHTGWLSGLAIASDGTWLASASSGNSAARLWDSAPDVLVETPHETGPVTALAAAANGSWFVVGDDRGRVRVWDADGSRRAEVSVVPTRVSAIAVAPDGAWFATAPSFEDVRLWNAHGEPRARLSGSDGTSALAIAPDGSWLVTGGGRGEVRLWGCGGEPRRTMTIPHVEEWILALAIAPDGTWFATAAGNRIQIWDADGTFRFDRYCSPLWRVSALTIPPDGTWLATGDGRQVVVWDRAGEQRSTFGGSPDGGPIKMAISPDGARLATGDVDGVVRVWDPDGHEQGRPSAHRGRVGAVAFSPDGAWLATGGQDGIIKLWNGSDEVTFQTAERITSLAWLADASTLCAAGPQGLYVLDRPHPAAARATPPVIG</sequence>
<feature type="repeat" description="WD" evidence="3">
    <location>
        <begin position="1124"/>
        <end position="1146"/>
    </location>
</feature>
<accession>A0ABR9LRL8</accession>
<dbReference type="PRINTS" id="PR00364">
    <property type="entry name" value="DISEASERSIST"/>
</dbReference>
<dbReference type="InterPro" id="IPR036322">
    <property type="entry name" value="WD40_repeat_dom_sf"/>
</dbReference>
<feature type="domain" description="NB-ARC" evidence="5">
    <location>
        <begin position="108"/>
        <end position="228"/>
    </location>
</feature>